<evidence type="ECO:0000313" key="2">
    <source>
        <dbReference type="Proteomes" id="UP001236569"/>
    </source>
</evidence>
<proteinExistence type="predicted"/>
<evidence type="ECO:0000313" key="1">
    <source>
        <dbReference type="EMBL" id="MDI9862809.1"/>
    </source>
</evidence>
<comment type="caution">
    <text evidence="1">The sequence shown here is derived from an EMBL/GenBank/DDBJ whole genome shotgun (WGS) entry which is preliminary data.</text>
</comment>
<protein>
    <submittedName>
        <fullName evidence="1">Uncharacterized protein</fullName>
    </submittedName>
</protein>
<dbReference type="Proteomes" id="UP001236569">
    <property type="component" value="Unassembled WGS sequence"/>
</dbReference>
<gene>
    <name evidence="1" type="ORF">QM480_00630</name>
</gene>
<sequence>MDERLSSKIIQNRRITLSTFFEVNSNIIDNSIMYSIYLNDKDKKVIKHFTKKVPYSGEEVDNEIPDNTKHISISLVLKRIDFFKLYSLKINNKNLKVSELSFYDWNQMVYKFNMIDNVIYIQK</sequence>
<name>A0ABT6YHA0_9BACT</name>
<accession>A0ABT6YHA0</accession>
<dbReference type="EMBL" id="JASHID010000001">
    <property type="protein sequence ID" value="MDI9862809.1"/>
    <property type="molecule type" value="Genomic_DNA"/>
</dbReference>
<reference evidence="1 2" key="1">
    <citation type="submission" date="2023-05" db="EMBL/GenBank/DDBJ databases">
        <title>Novel species of genus Flectobacillus isolated from stream in China.</title>
        <authorList>
            <person name="Lu H."/>
        </authorList>
    </citation>
    <scope>NUCLEOTIDE SEQUENCE [LARGE SCALE GENOMIC DNA]</scope>
    <source>
        <strain evidence="1 2">DC10W</strain>
    </source>
</reference>
<keyword evidence="2" id="KW-1185">Reference proteome</keyword>
<organism evidence="1 2">
    <name type="scientific">Flectobacillus longus</name>
    <dbReference type="NCBI Taxonomy" id="2984207"/>
    <lineage>
        <taxon>Bacteria</taxon>
        <taxon>Pseudomonadati</taxon>
        <taxon>Bacteroidota</taxon>
        <taxon>Cytophagia</taxon>
        <taxon>Cytophagales</taxon>
        <taxon>Flectobacillaceae</taxon>
        <taxon>Flectobacillus</taxon>
    </lineage>
</organism>
<dbReference type="RefSeq" id="WP_283368172.1">
    <property type="nucleotide sequence ID" value="NZ_JASHID010000001.1"/>
</dbReference>